<gene>
    <name evidence="1" type="ORF">MENTE1834_LOCUS16398</name>
</gene>
<dbReference type="EMBL" id="CAVMJV010000018">
    <property type="protein sequence ID" value="CAK5062056.1"/>
    <property type="molecule type" value="Genomic_DNA"/>
</dbReference>
<dbReference type="Proteomes" id="UP001497535">
    <property type="component" value="Unassembled WGS sequence"/>
</dbReference>
<evidence type="ECO:0000313" key="1">
    <source>
        <dbReference type="EMBL" id="CAK5062056.1"/>
    </source>
</evidence>
<proteinExistence type="predicted"/>
<accession>A0ACB0YTS8</accession>
<reference evidence="1" key="1">
    <citation type="submission" date="2023-11" db="EMBL/GenBank/DDBJ databases">
        <authorList>
            <person name="Poullet M."/>
        </authorList>
    </citation>
    <scope>NUCLEOTIDE SEQUENCE</scope>
    <source>
        <strain evidence="1">E1834</strain>
    </source>
</reference>
<keyword evidence="2" id="KW-1185">Reference proteome</keyword>
<comment type="caution">
    <text evidence="1">The sequence shown here is derived from an EMBL/GenBank/DDBJ whole genome shotgun (WGS) entry which is preliminary data.</text>
</comment>
<organism evidence="1 2">
    <name type="scientific">Meloidogyne enterolobii</name>
    <name type="common">Root-knot nematode worm</name>
    <name type="synonym">Meloidogyne mayaguensis</name>
    <dbReference type="NCBI Taxonomy" id="390850"/>
    <lineage>
        <taxon>Eukaryota</taxon>
        <taxon>Metazoa</taxon>
        <taxon>Ecdysozoa</taxon>
        <taxon>Nematoda</taxon>
        <taxon>Chromadorea</taxon>
        <taxon>Rhabditida</taxon>
        <taxon>Tylenchina</taxon>
        <taxon>Tylenchomorpha</taxon>
        <taxon>Tylenchoidea</taxon>
        <taxon>Meloidogynidae</taxon>
        <taxon>Meloidogyninae</taxon>
        <taxon>Meloidogyne</taxon>
    </lineage>
</organism>
<protein>
    <submittedName>
        <fullName evidence="1">Uncharacterized protein</fullName>
    </submittedName>
</protein>
<evidence type="ECO:0000313" key="2">
    <source>
        <dbReference type="Proteomes" id="UP001497535"/>
    </source>
</evidence>
<sequence>MNERNFGNYSINHFYKEAVSENIKSSKFKIGVFRNVDNAPNGSDKLLEDLIDHFIAKADKAAGEKSEKCSIIIRSSVLEKPIQIPYRGLAQNTPQVVMEQFDAVDQSGKRMGRPSLYSQPIHIEVNIIPL</sequence>
<name>A0ACB0YTS8_MELEN</name>